<dbReference type="STRING" id="1236976.JCM16418_1435"/>
<organism evidence="1 2">
    <name type="scientific">Paenibacillus pini JCM 16418</name>
    <dbReference type="NCBI Taxonomy" id="1236976"/>
    <lineage>
        <taxon>Bacteria</taxon>
        <taxon>Bacillati</taxon>
        <taxon>Bacillota</taxon>
        <taxon>Bacilli</taxon>
        <taxon>Bacillales</taxon>
        <taxon>Paenibacillaceae</taxon>
        <taxon>Paenibacillus</taxon>
    </lineage>
</organism>
<gene>
    <name evidence="1" type="ORF">JCM16418_1435</name>
</gene>
<accession>W7YYB1</accession>
<comment type="caution">
    <text evidence="1">The sequence shown here is derived from an EMBL/GenBank/DDBJ whole genome shotgun (WGS) entry which is preliminary data.</text>
</comment>
<keyword evidence="2" id="KW-1185">Reference proteome</keyword>
<dbReference type="AlphaFoldDB" id="W7YYB1"/>
<reference evidence="1 2" key="1">
    <citation type="journal article" date="2014" name="Genome Announc.">
        <title>Draft Genome Sequence of Paenibacillus pini JCM 16418T, Isolated from the Rhizosphere of Pine Tree.</title>
        <authorList>
            <person name="Yuki M."/>
            <person name="Oshima K."/>
            <person name="Suda W."/>
            <person name="Oshida Y."/>
            <person name="Kitamura K."/>
            <person name="Iida Y."/>
            <person name="Hattori M."/>
            <person name="Ohkuma M."/>
        </authorList>
    </citation>
    <scope>NUCLEOTIDE SEQUENCE [LARGE SCALE GENOMIC DNA]</scope>
    <source>
        <strain evidence="1 2">JCM 16418</strain>
    </source>
</reference>
<name>W7YYB1_9BACL</name>
<sequence length="72" mass="7871">MKKSRNLLILKDGQNLTLPDEGTSIPHLSGTSLISMVLITMLKMVTLESIVLSERINIGTKMSTTVSVIMII</sequence>
<proteinExistence type="predicted"/>
<evidence type="ECO:0000313" key="2">
    <source>
        <dbReference type="Proteomes" id="UP000019364"/>
    </source>
</evidence>
<dbReference type="EMBL" id="BAVZ01000003">
    <property type="protein sequence ID" value="GAF07419.1"/>
    <property type="molecule type" value="Genomic_DNA"/>
</dbReference>
<evidence type="ECO:0000313" key="1">
    <source>
        <dbReference type="EMBL" id="GAF07419.1"/>
    </source>
</evidence>
<protein>
    <submittedName>
        <fullName evidence="1">Uncharacterized protein</fullName>
    </submittedName>
</protein>
<dbReference type="Proteomes" id="UP000019364">
    <property type="component" value="Unassembled WGS sequence"/>
</dbReference>